<protein>
    <submittedName>
        <fullName evidence="1">Uncharacterized protein</fullName>
    </submittedName>
</protein>
<proteinExistence type="predicted"/>
<accession>A0A1B9I1V0</accession>
<name>A0A1B9I1V0_9TREE</name>
<evidence type="ECO:0000313" key="3">
    <source>
        <dbReference type="Proteomes" id="UP000094020"/>
    </source>
</evidence>
<dbReference type="EMBL" id="KI894011">
    <property type="protein sequence ID" value="OCF49523.1"/>
    <property type="molecule type" value="Genomic_DNA"/>
</dbReference>
<dbReference type="AlphaFoldDB" id="A0A1B9I1V0"/>
<evidence type="ECO:0000313" key="1">
    <source>
        <dbReference type="EMBL" id="OCF49523.1"/>
    </source>
</evidence>
<reference evidence="2" key="2">
    <citation type="submission" date="2013-07" db="EMBL/GenBank/DDBJ databases">
        <authorList>
            <consortium name="The Broad Institute Genome Sequencing Platform"/>
            <person name="Cuomo C."/>
            <person name="Litvintseva A."/>
            <person name="Chen Y."/>
            <person name="Heitman J."/>
            <person name="Sun S."/>
            <person name="Springer D."/>
            <person name="Dromer F."/>
            <person name="Young S.K."/>
            <person name="Zeng Q."/>
            <person name="Gargeya S."/>
            <person name="Fitzgerald M."/>
            <person name="Abouelleil A."/>
            <person name="Alvarado L."/>
            <person name="Berlin A.M."/>
            <person name="Chapman S.B."/>
            <person name="Dewar J."/>
            <person name="Goldberg J."/>
            <person name="Griggs A."/>
            <person name="Gujja S."/>
            <person name="Hansen M."/>
            <person name="Howarth C."/>
            <person name="Imamovic A."/>
            <person name="Larimer J."/>
            <person name="McCowan C."/>
            <person name="Murphy C."/>
            <person name="Pearson M."/>
            <person name="Priest M."/>
            <person name="Roberts A."/>
            <person name="Saif S."/>
            <person name="Shea T."/>
            <person name="Sykes S."/>
            <person name="Wortman J."/>
            <person name="Nusbaum C."/>
            <person name="Birren B."/>
        </authorList>
    </citation>
    <scope>NUCLEOTIDE SEQUENCE</scope>
    <source>
        <strain evidence="2">CBS 10737</strain>
    </source>
</reference>
<sequence>MAFPSTSVPTLMSQAPSAHSRFIDVNGDSMMSSNVEDSLLTILEHFNKVTQMAINNTKSLEYYLNNPGITDRQTSSELGSAYREYMVQRKRLQDRLNEPNTSRLINSICRCGDPSVKDPQAVALGNSILQSDMRKEQAEEEYFELGRNYRNEYTQTLTSLVSLTQSIASRLSQPSVSQDTHVLMQQARTCRKRMTSLNGNIQRSRGPYLIFPFDEITNSTEHLVAEWKSWEEAKRSVSRLEKGKGRVEYEE</sequence>
<keyword evidence="3" id="KW-1185">Reference proteome</keyword>
<dbReference type="EMBL" id="CP144523">
    <property type="protein sequence ID" value="WWC70425.1"/>
    <property type="molecule type" value="Genomic_DNA"/>
</dbReference>
<organism evidence="1">
    <name type="scientific">Kwoniella pini CBS 10737</name>
    <dbReference type="NCBI Taxonomy" id="1296096"/>
    <lineage>
        <taxon>Eukaryota</taxon>
        <taxon>Fungi</taxon>
        <taxon>Dikarya</taxon>
        <taxon>Basidiomycota</taxon>
        <taxon>Agaricomycotina</taxon>
        <taxon>Tremellomycetes</taxon>
        <taxon>Tremellales</taxon>
        <taxon>Cryptococcaceae</taxon>
        <taxon>Kwoniella</taxon>
    </lineage>
</organism>
<reference evidence="2" key="4">
    <citation type="submission" date="2024-02" db="EMBL/GenBank/DDBJ databases">
        <title>Comparative genomics of Cryptococcus and Kwoniella reveals pathogenesis evolution and contrasting modes of karyotype evolution via chromosome fusion or intercentromeric recombination.</title>
        <authorList>
            <person name="Coelho M.A."/>
            <person name="David-Palma M."/>
            <person name="Shea T."/>
            <person name="Bowers K."/>
            <person name="McGinley-Smith S."/>
            <person name="Mohammad A.W."/>
            <person name="Gnirke A."/>
            <person name="Yurkov A.M."/>
            <person name="Nowrousian M."/>
            <person name="Sun S."/>
            <person name="Cuomo C.A."/>
            <person name="Heitman J."/>
        </authorList>
    </citation>
    <scope>NUCLEOTIDE SEQUENCE</scope>
    <source>
        <strain evidence="2">CBS 10737</strain>
    </source>
</reference>
<gene>
    <name evidence="1" type="ORF">I206_04044</name>
    <name evidence="2" type="ORF">I206_104376</name>
</gene>
<evidence type="ECO:0000313" key="2">
    <source>
        <dbReference type="EMBL" id="WWC70425.1"/>
    </source>
</evidence>
<dbReference type="Proteomes" id="UP000094020">
    <property type="component" value="Chromosome 5"/>
</dbReference>
<dbReference type="GeneID" id="30172413"/>
<reference evidence="1" key="3">
    <citation type="submission" date="2016-07" db="EMBL/GenBank/DDBJ databases">
        <title>Evolution of pathogenesis and genome organization in the Tremellales.</title>
        <authorList>
            <person name="Cuomo C."/>
            <person name="Litvintseva A."/>
            <person name="Heitman J."/>
            <person name="Chen Y."/>
            <person name="Sun S."/>
            <person name="Springer D."/>
            <person name="Dromer F."/>
            <person name="Young S."/>
            <person name="Zeng Q."/>
            <person name="Chapman S."/>
            <person name="Gujja S."/>
            <person name="Saif S."/>
            <person name="Birren B."/>
        </authorList>
    </citation>
    <scope>NUCLEOTIDE SEQUENCE</scope>
    <source>
        <strain evidence="1">CBS 10737</strain>
    </source>
</reference>
<dbReference type="RefSeq" id="XP_019010742.1">
    <property type="nucleotide sequence ID" value="XM_019155784.1"/>
</dbReference>
<dbReference type="KEGG" id="kpin:30172413"/>
<reference evidence="1" key="1">
    <citation type="submission" date="2013-07" db="EMBL/GenBank/DDBJ databases">
        <title>The Genome Sequence of Cryptococcus pinus CBS10737.</title>
        <authorList>
            <consortium name="The Broad Institute Genome Sequencing Platform"/>
            <person name="Cuomo C."/>
            <person name="Litvintseva A."/>
            <person name="Chen Y."/>
            <person name="Heitman J."/>
            <person name="Sun S."/>
            <person name="Springer D."/>
            <person name="Dromer F."/>
            <person name="Young S.K."/>
            <person name="Zeng Q."/>
            <person name="Gargeya S."/>
            <person name="Fitzgerald M."/>
            <person name="Abouelleil A."/>
            <person name="Alvarado L."/>
            <person name="Berlin A.M."/>
            <person name="Chapman S.B."/>
            <person name="Dewar J."/>
            <person name="Goldberg J."/>
            <person name="Griggs A."/>
            <person name="Gujja S."/>
            <person name="Hansen M."/>
            <person name="Howarth C."/>
            <person name="Imamovic A."/>
            <person name="Larimer J."/>
            <person name="McCowan C."/>
            <person name="Murphy C."/>
            <person name="Pearson M."/>
            <person name="Priest M."/>
            <person name="Roberts A."/>
            <person name="Saif S."/>
            <person name="Shea T."/>
            <person name="Sykes S."/>
            <person name="Wortman J."/>
            <person name="Nusbaum C."/>
            <person name="Birren B."/>
        </authorList>
    </citation>
    <scope>NUCLEOTIDE SEQUENCE [LARGE SCALE GENOMIC DNA]</scope>
    <source>
        <strain evidence="1">CBS 10737</strain>
    </source>
</reference>